<name>A0A6M3Q9U5_9ADEN</name>
<sequence length="463" mass="51484">MSKRNVECLSGILRTDYKRRKAIENSGLLYPLWQQARNPKLTPPFLDPDCCLREENGKLVLKTSGPLVQHDGYLRVNFEDNTLSVNTAGQLEVNLHPEGPLIADEDGIDIKTDGTLTVEDWELGVKLDPAEPIDYSSNGLRLHLDETMLVAKDENQRPALGVHLNPIGPITADENGLDLEFDTNALEVREQPGRGGELTLRLAPRGPLAVIEEEGLDLCIDETVFAHKNGMLTLKPEALPSPAHPYCVTGLSLTRTAGTPELHDHSGKVFTKSGKPYRCAYWLRQVNSAGVLSTTVYLNLASLVMASDTPEEGDNDATTFQFWISADPRCNPSELEEGTYYPLIEHEHRHKYLSPARNKYVFDNVFDISLTRFAEDTGGATLTCIPKMAQEPDSLEGHWQAEPIAVTMAPVTLRHEGEYYHVLCFTFTTQTAWLFDRAKKGQMTLGPISFTCDGEIPDPQEIQ</sequence>
<feature type="domain" description="Fiber protein 1 C-terminal" evidence="2">
    <location>
        <begin position="256"/>
        <end position="448"/>
    </location>
</feature>
<feature type="domain" description="Avian adenovirus fibre N-terminal" evidence="1">
    <location>
        <begin position="93"/>
        <end position="147"/>
    </location>
</feature>
<dbReference type="GO" id="GO:0019062">
    <property type="term" value="P:virion attachment to host cell"/>
    <property type="evidence" value="ECO:0007669"/>
    <property type="project" value="InterPro"/>
</dbReference>
<reference evidence="3" key="1">
    <citation type="submission" date="2019-11" db="EMBL/GenBank/DDBJ databases">
        <authorList>
            <person name="Huang Y."/>
            <person name="Zhang J."/>
            <person name="Sun M."/>
        </authorList>
    </citation>
    <scope>NUCLEOTIDE SEQUENCE</scope>
    <source>
        <strain evidence="3">GD-2019</strain>
    </source>
</reference>
<accession>A0A6M3Q9U5</accession>
<dbReference type="Pfam" id="PF06536">
    <property type="entry name" value="Av_adeno_fibre"/>
    <property type="match status" value="2"/>
</dbReference>
<organism evidence="3">
    <name type="scientific">Duck adenovirus 4</name>
    <dbReference type="NCBI Taxonomy" id="2726020"/>
    <lineage>
        <taxon>Viruses</taxon>
        <taxon>Varidnaviria</taxon>
        <taxon>Bamfordvirae</taxon>
        <taxon>Preplasmiviricota</taxon>
        <taxon>Polisuviricotina</taxon>
        <taxon>Pharingeaviricetes</taxon>
        <taxon>Rowavirales</taxon>
        <taxon>Adenoviridae</taxon>
        <taxon>Aviadenovirus</taxon>
        <taxon>Aviadenovirus cairinae</taxon>
    </lineage>
</organism>
<dbReference type="Pfam" id="PF16812">
    <property type="entry name" value="AdHead_fibreRBD"/>
    <property type="match status" value="1"/>
</dbReference>
<feature type="domain" description="Avian adenovirus fibre N-terminal" evidence="1">
    <location>
        <begin position="162"/>
        <end position="223"/>
    </location>
</feature>
<dbReference type="InterPro" id="IPR038486">
    <property type="entry name" value="Fiber_prot_C_sf"/>
</dbReference>
<dbReference type="InterPro" id="IPR010537">
    <property type="entry name" value="Avian_adenovirus_fibre_N"/>
</dbReference>
<dbReference type="Gene3D" id="2.60.90.30">
    <property type="entry name" value="Fiber protein 1, C-terminal domain"/>
    <property type="match status" value="1"/>
</dbReference>
<dbReference type="InterPro" id="IPR031822">
    <property type="entry name" value="AdHead_fibreRBD"/>
</dbReference>
<evidence type="ECO:0000259" key="1">
    <source>
        <dbReference type="Pfam" id="PF06536"/>
    </source>
</evidence>
<dbReference type="EMBL" id="MN733730">
    <property type="protein sequence ID" value="QJC19262.1"/>
    <property type="molecule type" value="Genomic_DNA"/>
</dbReference>
<proteinExistence type="predicted"/>
<evidence type="ECO:0000259" key="2">
    <source>
        <dbReference type="Pfam" id="PF16812"/>
    </source>
</evidence>
<evidence type="ECO:0000313" key="3">
    <source>
        <dbReference type="EMBL" id="QJC19262.1"/>
    </source>
</evidence>
<protein>
    <submittedName>
        <fullName evidence="3">Fiber-2</fullName>
    </submittedName>
</protein>